<comment type="caution">
    <text evidence="2">The sequence shown here is derived from an EMBL/GenBank/DDBJ whole genome shotgun (WGS) entry which is preliminary data.</text>
</comment>
<sequence>MKNIIKITALSLGLFASIFLLSNSKTNAGLVQLEITGTPGHCIVGAAVPFGTTGFSYSAYSMSTGFLTETGLTTTWYCDDTAGEASWNVELATSDVLNVTTGNPLHTIDAATRVRIKNDTATKVTGECGVTVWTSVGTYLNTASPVELFGKSTDIGDVCKIETQNVTMKLDLVASQALGQYSGEITVTVPTWAM</sequence>
<organism evidence="2">
    <name type="scientific">uncultured bacterium</name>
    <name type="common">gcode 4</name>
    <dbReference type="NCBI Taxonomy" id="1234023"/>
    <lineage>
        <taxon>Bacteria</taxon>
        <taxon>environmental samples</taxon>
    </lineage>
</organism>
<accession>K1XJI3</accession>
<dbReference type="AlphaFoldDB" id="K1XJI3"/>
<feature type="signal peptide" evidence="1">
    <location>
        <begin position="1"/>
        <end position="28"/>
    </location>
</feature>
<keyword evidence="1" id="KW-0732">Signal</keyword>
<evidence type="ECO:0000256" key="1">
    <source>
        <dbReference type="SAM" id="SignalP"/>
    </source>
</evidence>
<gene>
    <name evidence="2" type="ORF">ACD_80C00079G0004</name>
</gene>
<name>K1XJI3_9BACT</name>
<reference evidence="2" key="1">
    <citation type="journal article" date="2012" name="Science">
        <title>Fermentation, hydrogen, and sulfur metabolism in multiple uncultivated bacterial phyla.</title>
        <authorList>
            <person name="Wrighton K.C."/>
            <person name="Thomas B.C."/>
            <person name="Sharon I."/>
            <person name="Miller C.S."/>
            <person name="Castelle C.J."/>
            <person name="VerBerkmoes N.C."/>
            <person name="Wilkins M.J."/>
            <person name="Hettich R.L."/>
            <person name="Lipton M.S."/>
            <person name="Williams K.H."/>
            <person name="Long P.E."/>
            <person name="Banfield J.F."/>
        </authorList>
    </citation>
    <scope>NUCLEOTIDE SEQUENCE [LARGE SCALE GENOMIC DNA]</scope>
</reference>
<dbReference type="EMBL" id="AMFJ01036086">
    <property type="protein sequence ID" value="EKD25361.1"/>
    <property type="molecule type" value="Genomic_DNA"/>
</dbReference>
<proteinExistence type="predicted"/>
<protein>
    <submittedName>
        <fullName evidence="2">Uncharacterized protein</fullName>
    </submittedName>
</protein>
<evidence type="ECO:0000313" key="2">
    <source>
        <dbReference type="EMBL" id="EKD25361.1"/>
    </source>
</evidence>
<feature type="chain" id="PRO_5023070716" evidence="1">
    <location>
        <begin position="29"/>
        <end position="194"/>
    </location>
</feature>